<evidence type="ECO:0000256" key="3">
    <source>
        <dbReference type="ARBA" id="ARBA00022989"/>
    </source>
</evidence>
<evidence type="ECO:0000256" key="4">
    <source>
        <dbReference type="ARBA" id="ARBA00023136"/>
    </source>
</evidence>
<gene>
    <name evidence="8" type="ORF">VTJ49DRAFT_4062</name>
</gene>
<dbReference type="Pfam" id="PF00083">
    <property type="entry name" value="Sugar_tr"/>
    <property type="match status" value="1"/>
</dbReference>
<keyword evidence="2 6" id="KW-0812">Transmembrane</keyword>
<feature type="transmembrane region" description="Helical" evidence="6">
    <location>
        <begin position="48"/>
        <end position="67"/>
    </location>
</feature>
<keyword evidence="9" id="KW-1185">Reference proteome</keyword>
<evidence type="ECO:0000313" key="9">
    <source>
        <dbReference type="Proteomes" id="UP001583172"/>
    </source>
</evidence>
<sequence>MALENVPSDTRGFVSGILQQGYSLGYICASAANLGINGHATRSDGWKAVFWVAAGLSFGVGIVRCLFPESAQFLKARKARKAAKSQSSRMSGSESTSTSFWAETKAMLTGEWKMGIYCVILMTWFNYYSHASQDSYTTFLLVQKRLPPPSAIRASIIMTTGAFLGGTTLGYLSQTVGRRRTIILAALSSAALIPFWILPTTEPALAVGAFLLQFCVQGAWGVVPVHLTELSPRGYRALFPGITFQVGNMLAAPAAQVVNAVSERHFVTVVGEGGQRQRVEAYGPTMGVALAVIVLGIVVTAAVGPERTGREFEKEGFVGVIPEAKNRERDVERCEKEGADESERVENVELREVDGGRTEETSAGEKRADGRPAA</sequence>
<dbReference type="InterPro" id="IPR036259">
    <property type="entry name" value="MFS_trans_sf"/>
</dbReference>
<dbReference type="Gene3D" id="1.20.1250.20">
    <property type="entry name" value="MFS general substrate transporter like domains"/>
    <property type="match status" value="1"/>
</dbReference>
<evidence type="ECO:0000259" key="7">
    <source>
        <dbReference type="PROSITE" id="PS50850"/>
    </source>
</evidence>
<feature type="transmembrane region" description="Helical" evidence="6">
    <location>
        <begin position="114"/>
        <end position="131"/>
    </location>
</feature>
<feature type="transmembrane region" description="Helical" evidence="6">
    <location>
        <begin position="204"/>
        <end position="225"/>
    </location>
</feature>
<organism evidence="8 9">
    <name type="scientific">Humicola insolens</name>
    <name type="common">Soft-rot fungus</name>
    <dbReference type="NCBI Taxonomy" id="85995"/>
    <lineage>
        <taxon>Eukaryota</taxon>
        <taxon>Fungi</taxon>
        <taxon>Dikarya</taxon>
        <taxon>Ascomycota</taxon>
        <taxon>Pezizomycotina</taxon>
        <taxon>Sordariomycetes</taxon>
        <taxon>Sordariomycetidae</taxon>
        <taxon>Sordariales</taxon>
        <taxon>Chaetomiaceae</taxon>
        <taxon>Mycothermus</taxon>
    </lineage>
</organism>
<protein>
    <recommendedName>
        <fullName evidence="7">Major facilitator superfamily (MFS) profile domain-containing protein</fullName>
    </recommendedName>
</protein>
<feature type="region of interest" description="Disordered" evidence="5">
    <location>
        <begin position="327"/>
        <end position="374"/>
    </location>
</feature>
<feature type="transmembrane region" description="Helical" evidence="6">
    <location>
        <begin position="181"/>
        <end position="198"/>
    </location>
</feature>
<evidence type="ECO:0000256" key="5">
    <source>
        <dbReference type="SAM" id="MobiDB-lite"/>
    </source>
</evidence>
<reference evidence="8 9" key="1">
    <citation type="journal article" date="2024" name="Commun. Biol.">
        <title>Comparative genomic analysis of thermophilic fungi reveals convergent evolutionary adaptations and gene losses.</title>
        <authorList>
            <person name="Steindorff A.S."/>
            <person name="Aguilar-Pontes M.V."/>
            <person name="Robinson A.J."/>
            <person name="Andreopoulos B."/>
            <person name="LaButti K."/>
            <person name="Kuo A."/>
            <person name="Mondo S."/>
            <person name="Riley R."/>
            <person name="Otillar R."/>
            <person name="Haridas S."/>
            <person name="Lipzen A."/>
            <person name="Grimwood J."/>
            <person name="Schmutz J."/>
            <person name="Clum A."/>
            <person name="Reid I.D."/>
            <person name="Moisan M.C."/>
            <person name="Butler G."/>
            <person name="Nguyen T.T.M."/>
            <person name="Dewar K."/>
            <person name="Conant G."/>
            <person name="Drula E."/>
            <person name="Henrissat B."/>
            <person name="Hansel C."/>
            <person name="Singer S."/>
            <person name="Hutchinson M.I."/>
            <person name="de Vries R.P."/>
            <person name="Natvig D.O."/>
            <person name="Powell A.J."/>
            <person name="Tsang A."/>
            <person name="Grigoriev I.V."/>
        </authorList>
    </citation>
    <scope>NUCLEOTIDE SEQUENCE [LARGE SCALE GENOMIC DNA]</scope>
    <source>
        <strain evidence="8 9">CBS 620.91</strain>
    </source>
</reference>
<evidence type="ECO:0000256" key="6">
    <source>
        <dbReference type="SAM" id="Phobius"/>
    </source>
</evidence>
<dbReference type="EMBL" id="JAZGSY010000311">
    <property type="protein sequence ID" value="KAL1837276.1"/>
    <property type="molecule type" value="Genomic_DNA"/>
</dbReference>
<feature type="transmembrane region" description="Helical" evidence="6">
    <location>
        <begin position="151"/>
        <end position="172"/>
    </location>
</feature>
<comment type="caution">
    <text evidence="8">The sequence shown here is derived from an EMBL/GenBank/DDBJ whole genome shotgun (WGS) entry which is preliminary data.</text>
</comment>
<evidence type="ECO:0000313" key="8">
    <source>
        <dbReference type="EMBL" id="KAL1837276.1"/>
    </source>
</evidence>
<comment type="subcellular location">
    <subcellularLocation>
        <location evidence="1">Membrane</location>
        <topology evidence="1">Multi-pass membrane protein</topology>
    </subcellularLocation>
</comment>
<feature type="transmembrane region" description="Helical" evidence="6">
    <location>
        <begin position="281"/>
        <end position="304"/>
    </location>
</feature>
<keyword evidence="3 6" id="KW-1133">Transmembrane helix</keyword>
<proteinExistence type="predicted"/>
<feature type="domain" description="Major facilitator superfamily (MFS) profile" evidence="7">
    <location>
        <begin position="1"/>
        <end position="308"/>
    </location>
</feature>
<evidence type="ECO:0000256" key="2">
    <source>
        <dbReference type="ARBA" id="ARBA00022692"/>
    </source>
</evidence>
<dbReference type="InterPro" id="IPR020846">
    <property type="entry name" value="MFS_dom"/>
</dbReference>
<dbReference type="InterPro" id="IPR005828">
    <property type="entry name" value="MFS_sugar_transport-like"/>
</dbReference>
<keyword evidence="4 6" id="KW-0472">Membrane</keyword>
<evidence type="ECO:0000256" key="1">
    <source>
        <dbReference type="ARBA" id="ARBA00004141"/>
    </source>
</evidence>
<dbReference type="Proteomes" id="UP001583172">
    <property type="component" value="Unassembled WGS sequence"/>
</dbReference>
<dbReference type="PROSITE" id="PS50850">
    <property type="entry name" value="MFS"/>
    <property type="match status" value="1"/>
</dbReference>
<name>A0ABR3V6E4_HUMIN</name>
<dbReference type="PANTHER" id="PTHR23508:SF9">
    <property type="entry name" value="CARBOXYLIC ACID TRANSPORT PROTEIN (AFU_ORTHOLOGUE AFUA_2G09450)"/>
    <property type="match status" value="1"/>
</dbReference>
<dbReference type="SUPFAM" id="SSF103473">
    <property type="entry name" value="MFS general substrate transporter"/>
    <property type="match status" value="1"/>
</dbReference>
<accession>A0ABR3V6E4</accession>
<dbReference type="PANTHER" id="PTHR23508">
    <property type="entry name" value="CARBOXYLIC ACID TRANSPORTER PROTEIN HOMOLOG"/>
    <property type="match status" value="1"/>
</dbReference>